<keyword evidence="3" id="KW-1185">Reference proteome</keyword>
<reference evidence="3" key="1">
    <citation type="journal article" date="2017" name="Nat. Microbiol.">
        <title>Global analysis of biosynthetic gene clusters reveals vast potential of secondary metabolite production in Penicillium species.</title>
        <authorList>
            <person name="Nielsen J.C."/>
            <person name="Grijseels S."/>
            <person name="Prigent S."/>
            <person name="Ji B."/>
            <person name="Dainat J."/>
            <person name="Nielsen K.F."/>
            <person name="Frisvad J.C."/>
            <person name="Workman M."/>
            <person name="Nielsen J."/>
        </authorList>
    </citation>
    <scope>NUCLEOTIDE SEQUENCE [LARGE SCALE GENOMIC DNA]</scope>
    <source>
        <strain evidence="3">IBT 13039</strain>
    </source>
</reference>
<proteinExistence type="predicted"/>
<dbReference type="OMA" id="GWCSITF"/>
<evidence type="ECO:0000256" key="1">
    <source>
        <dbReference type="SAM" id="MobiDB-lite"/>
    </source>
</evidence>
<feature type="non-terminal residue" evidence="2">
    <location>
        <position position="1"/>
    </location>
</feature>
<organism evidence="2 3">
    <name type="scientific">Penicillium nalgiovense</name>
    <dbReference type="NCBI Taxonomy" id="60175"/>
    <lineage>
        <taxon>Eukaryota</taxon>
        <taxon>Fungi</taxon>
        <taxon>Dikarya</taxon>
        <taxon>Ascomycota</taxon>
        <taxon>Pezizomycotina</taxon>
        <taxon>Eurotiomycetes</taxon>
        <taxon>Eurotiomycetidae</taxon>
        <taxon>Eurotiales</taxon>
        <taxon>Aspergillaceae</taxon>
        <taxon>Penicillium</taxon>
    </lineage>
</organism>
<dbReference type="AlphaFoldDB" id="A0A1V6WZW6"/>
<feature type="compositionally biased region" description="Basic and acidic residues" evidence="1">
    <location>
        <begin position="1"/>
        <end position="46"/>
    </location>
</feature>
<evidence type="ECO:0000313" key="2">
    <source>
        <dbReference type="EMBL" id="OQE68396.1"/>
    </source>
</evidence>
<dbReference type="Proteomes" id="UP000191691">
    <property type="component" value="Unassembled WGS sequence"/>
</dbReference>
<evidence type="ECO:0000313" key="3">
    <source>
        <dbReference type="Proteomes" id="UP000191691"/>
    </source>
</evidence>
<name>A0A1V6WZW6_PENNA</name>
<feature type="region of interest" description="Disordered" evidence="1">
    <location>
        <begin position="1"/>
        <end position="61"/>
    </location>
</feature>
<comment type="caution">
    <text evidence="2">The sequence shown here is derived from an EMBL/GenBank/DDBJ whole genome shotgun (WGS) entry which is preliminary data.</text>
</comment>
<dbReference type="EMBL" id="MOOB01000154">
    <property type="protein sequence ID" value="OQE68396.1"/>
    <property type="molecule type" value="Genomic_DNA"/>
</dbReference>
<sequence length="61" mass="6606">PPEPENRLTTDQLMDRKVAKKYTKEEQSAESTKHTEGVPGHSHAETADSGEDAGTGPSHFS</sequence>
<accession>A0A1V6WZW6</accession>
<gene>
    <name evidence="2" type="ORF">PENNAL_c0154G00570</name>
</gene>
<protein>
    <submittedName>
        <fullName evidence="2">Uncharacterized protein</fullName>
    </submittedName>
</protein>